<keyword evidence="3" id="KW-1185">Reference proteome</keyword>
<feature type="compositionally biased region" description="Basic residues" evidence="1">
    <location>
        <begin position="1"/>
        <end position="13"/>
    </location>
</feature>
<dbReference type="Proteomes" id="UP000053732">
    <property type="component" value="Unassembled WGS sequence"/>
</dbReference>
<feature type="compositionally biased region" description="Polar residues" evidence="1">
    <location>
        <begin position="19"/>
        <end position="31"/>
    </location>
</feature>
<organism evidence="2 3">
    <name type="scientific">Penicillium camemberti (strain FM 013)</name>
    <dbReference type="NCBI Taxonomy" id="1429867"/>
    <lineage>
        <taxon>Eukaryota</taxon>
        <taxon>Fungi</taxon>
        <taxon>Dikarya</taxon>
        <taxon>Ascomycota</taxon>
        <taxon>Pezizomycotina</taxon>
        <taxon>Eurotiomycetes</taxon>
        <taxon>Eurotiomycetidae</taxon>
        <taxon>Eurotiales</taxon>
        <taxon>Aspergillaceae</taxon>
        <taxon>Penicillium</taxon>
    </lineage>
</organism>
<dbReference type="EMBL" id="HG793147">
    <property type="protein sequence ID" value="CRL25408.1"/>
    <property type="molecule type" value="Genomic_DNA"/>
</dbReference>
<evidence type="ECO:0000313" key="2">
    <source>
        <dbReference type="EMBL" id="CRL25408.1"/>
    </source>
</evidence>
<name>A0A0G4PGE7_PENC3</name>
<protein>
    <submittedName>
        <fullName evidence="2">Str. FM013</fullName>
    </submittedName>
</protein>
<sequence length="103" mass="11680">MRTFWHHRPPKGKRPPEATQRNTEAGANNPKSELEPDIELEIKIFSIAQLDPEAGGITQNTKNMAIAAQDDTWDCDEDEATYRAYRVPGSPSITRARRTKLPY</sequence>
<accession>A0A0G4PGE7</accession>
<evidence type="ECO:0000313" key="3">
    <source>
        <dbReference type="Proteomes" id="UP000053732"/>
    </source>
</evidence>
<gene>
    <name evidence="2" type="ORF">PCAMFM013_S014g000304</name>
</gene>
<proteinExistence type="predicted"/>
<dbReference type="AlphaFoldDB" id="A0A0G4PGE7"/>
<evidence type="ECO:0000256" key="1">
    <source>
        <dbReference type="SAM" id="MobiDB-lite"/>
    </source>
</evidence>
<reference evidence="2 3" key="1">
    <citation type="journal article" date="2014" name="Nat. Commun.">
        <title>Multiple recent horizontal transfers of a large genomic region in cheese making fungi.</title>
        <authorList>
            <person name="Cheeseman K."/>
            <person name="Ropars J."/>
            <person name="Renault P."/>
            <person name="Dupont J."/>
            <person name="Gouzy J."/>
            <person name="Branca A."/>
            <person name="Abraham A.L."/>
            <person name="Ceppi M."/>
            <person name="Conseiller E."/>
            <person name="Debuchy R."/>
            <person name="Malagnac F."/>
            <person name="Goarin A."/>
            <person name="Silar P."/>
            <person name="Lacoste S."/>
            <person name="Sallet E."/>
            <person name="Bensimon A."/>
            <person name="Giraud T."/>
            <person name="Brygoo Y."/>
        </authorList>
    </citation>
    <scope>NUCLEOTIDE SEQUENCE [LARGE SCALE GENOMIC DNA]</scope>
    <source>
        <strain evidence="3">FM 013</strain>
    </source>
</reference>
<feature type="region of interest" description="Disordered" evidence="1">
    <location>
        <begin position="1"/>
        <end position="35"/>
    </location>
</feature>